<dbReference type="Gene3D" id="3.40.190.290">
    <property type="match status" value="1"/>
</dbReference>
<dbReference type="InterPro" id="IPR000847">
    <property type="entry name" value="LysR_HTH_N"/>
</dbReference>
<dbReference type="CDD" id="cd08422">
    <property type="entry name" value="PBP2_CrgA_like"/>
    <property type="match status" value="1"/>
</dbReference>
<dbReference type="SUPFAM" id="SSF53850">
    <property type="entry name" value="Periplasmic binding protein-like II"/>
    <property type="match status" value="1"/>
</dbReference>
<dbReference type="PROSITE" id="PS50931">
    <property type="entry name" value="HTH_LYSR"/>
    <property type="match status" value="1"/>
</dbReference>
<name>A0A840VF96_9PROT</name>
<evidence type="ECO:0000256" key="4">
    <source>
        <dbReference type="ARBA" id="ARBA00023163"/>
    </source>
</evidence>
<dbReference type="FunFam" id="1.10.10.10:FF:000001">
    <property type="entry name" value="LysR family transcriptional regulator"/>
    <property type="match status" value="1"/>
</dbReference>
<keyword evidence="3 6" id="KW-0238">DNA-binding</keyword>
<dbReference type="GO" id="GO:0003700">
    <property type="term" value="F:DNA-binding transcription factor activity"/>
    <property type="evidence" value="ECO:0007669"/>
    <property type="project" value="InterPro"/>
</dbReference>
<dbReference type="AlphaFoldDB" id="A0A840VF96"/>
<dbReference type="PANTHER" id="PTHR30537">
    <property type="entry name" value="HTH-TYPE TRANSCRIPTIONAL REGULATOR"/>
    <property type="match status" value="1"/>
</dbReference>
<keyword evidence="2" id="KW-0805">Transcription regulation</keyword>
<accession>A0A840VF96</accession>
<dbReference type="RefSeq" id="WP_183267485.1">
    <property type="nucleotide sequence ID" value="NZ_JACHFJ010000018.1"/>
</dbReference>
<evidence type="ECO:0000256" key="1">
    <source>
        <dbReference type="ARBA" id="ARBA00009437"/>
    </source>
</evidence>
<dbReference type="EMBL" id="JACHFJ010000018">
    <property type="protein sequence ID" value="MBB5374474.1"/>
    <property type="molecule type" value="Genomic_DNA"/>
</dbReference>
<dbReference type="GO" id="GO:0006351">
    <property type="term" value="P:DNA-templated transcription"/>
    <property type="evidence" value="ECO:0007669"/>
    <property type="project" value="TreeGrafter"/>
</dbReference>
<evidence type="ECO:0000313" key="7">
    <source>
        <dbReference type="Proteomes" id="UP000553706"/>
    </source>
</evidence>
<dbReference type="Pfam" id="PF00126">
    <property type="entry name" value="HTH_1"/>
    <property type="match status" value="1"/>
</dbReference>
<evidence type="ECO:0000256" key="2">
    <source>
        <dbReference type="ARBA" id="ARBA00023015"/>
    </source>
</evidence>
<dbReference type="GO" id="GO:0043565">
    <property type="term" value="F:sequence-specific DNA binding"/>
    <property type="evidence" value="ECO:0007669"/>
    <property type="project" value="TreeGrafter"/>
</dbReference>
<dbReference type="FunFam" id="3.40.190.290:FF:000001">
    <property type="entry name" value="Transcriptional regulator, LysR family"/>
    <property type="match status" value="1"/>
</dbReference>
<sequence>MTAFAKVAETGSFTKAARALRLSPTIISKHVRELEEALGVRLLNRTTRHVGLTEIGGIYYEQCADLLAQLEALENITGELQNTPTGVLRVSTPLAFGTALIAPLLPAFSAAYPKVTVELILTDRYVDVVEEGFDMAVTMNQLPESSYITRTLSNTGTVLCAAPEYLARHGAPATPEDLAGHNCLVVANAPLGAPWSFTGADGVAHAIKVGGNLRTNSATVQLHAALGGQGIALQPDFLVAQALRDGRMARVLPDYATTQIIFRMVYPPGRHLTAKLRAFTDFLVANLSS</sequence>
<reference evidence="6 7" key="1">
    <citation type="submission" date="2020-08" db="EMBL/GenBank/DDBJ databases">
        <title>Genomic Encyclopedia of Type Strains, Phase IV (KMG-IV): sequencing the most valuable type-strain genomes for metagenomic binning, comparative biology and taxonomic classification.</title>
        <authorList>
            <person name="Goeker M."/>
        </authorList>
    </citation>
    <scope>NUCLEOTIDE SEQUENCE [LARGE SCALE GENOMIC DNA]</scope>
    <source>
        <strain evidence="6 7">DSM 27026</strain>
    </source>
</reference>
<dbReference type="SUPFAM" id="SSF46785">
    <property type="entry name" value="Winged helix' DNA-binding domain"/>
    <property type="match status" value="1"/>
</dbReference>
<comment type="caution">
    <text evidence="6">The sequence shown here is derived from an EMBL/GenBank/DDBJ whole genome shotgun (WGS) entry which is preliminary data.</text>
</comment>
<protein>
    <submittedName>
        <fullName evidence="6">DNA-binding transcriptional LysR family regulator</fullName>
    </submittedName>
</protein>
<evidence type="ECO:0000256" key="3">
    <source>
        <dbReference type="ARBA" id="ARBA00023125"/>
    </source>
</evidence>
<evidence type="ECO:0000259" key="5">
    <source>
        <dbReference type="PROSITE" id="PS50931"/>
    </source>
</evidence>
<evidence type="ECO:0000313" key="6">
    <source>
        <dbReference type="EMBL" id="MBB5374474.1"/>
    </source>
</evidence>
<dbReference type="InterPro" id="IPR036390">
    <property type="entry name" value="WH_DNA-bd_sf"/>
</dbReference>
<dbReference type="InterPro" id="IPR058163">
    <property type="entry name" value="LysR-type_TF_proteobact-type"/>
</dbReference>
<dbReference type="Pfam" id="PF03466">
    <property type="entry name" value="LysR_substrate"/>
    <property type="match status" value="1"/>
</dbReference>
<feature type="domain" description="HTH lysR-type" evidence="5">
    <location>
        <begin position="1"/>
        <end position="53"/>
    </location>
</feature>
<comment type="similarity">
    <text evidence="1">Belongs to the LysR transcriptional regulatory family.</text>
</comment>
<dbReference type="InterPro" id="IPR005119">
    <property type="entry name" value="LysR_subst-bd"/>
</dbReference>
<proteinExistence type="inferred from homology"/>
<gene>
    <name evidence="6" type="ORF">HNP71_002748</name>
</gene>
<dbReference type="PANTHER" id="PTHR30537:SF5">
    <property type="entry name" value="HTH-TYPE TRANSCRIPTIONAL ACTIVATOR TTDR-RELATED"/>
    <property type="match status" value="1"/>
</dbReference>
<dbReference type="Gene3D" id="1.10.10.10">
    <property type="entry name" value="Winged helix-like DNA-binding domain superfamily/Winged helix DNA-binding domain"/>
    <property type="match status" value="1"/>
</dbReference>
<dbReference type="Proteomes" id="UP000553706">
    <property type="component" value="Unassembled WGS sequence"/>
</dbReference>
<dbReference type="InterPro" id="IPR036388">
    <property type="entry name" value="WH-like_DNA-bd_sf"/>
</dbReference>
<keyword evidence="7" id="KW-1185">Reference proteome</keyword>
<dbReference type="PRINTS" id="PR00039">
    <property type="entry name" value="HTHLYSR"/>
</dbReference>
<keyword evidence="4" id="KW-0804">Transcription</keyword>
<organism evidence="6 7">
    <name type="scientific">Acidocella aromatica</name>
    <dbReference type="NCBI Taxonomy" id="1303579"/>
    <lineage>
        <taxon>Bacteria</taxon>
        <taxon>Pseudomonadati</taxon>
        <taxon>Pseudomonadota</taxon>
        <taxon>Alphaproteobacteria</taxon>
        <taxon>Acetobacterales</taxon>
        <taxon>Acidocellaceae</taxon>
        <taxon>Acidocella</taxon>
    </lineage>
</organism>